<dbReference type="GO" id="GO:0004601">
    <property type="term" value="F:peroxidase activity"/>
    <property type="evidence" value="ECO:0007669"/>
    <property type="project" value="UniProtKB-KW"/>
</dbReference>
<dbReference type="InterPro" id="IPR049509">
    <property type="entry name" value="DyP_N"/>
</dbReference>
<dbReference type="PANTHER" id="PTHR30521">
    <property type="entry name" value="DEFERROCHELATASE/PEROXIDASE"/>
    <property type="match status" value="1"/>
</dbReference>
<keyword evidence="5" id="KW-0408">Iron</keyword>
<protein>
    <submittedName>
        <fullName evidence="7">Dyp-type peroxidase</fullName>
    </submittedName>
</protein>
<dbReference type="Pfam" id="PF21105">
    <property type="entry name" value="DyP_N"/>
    <property type="match status" value="1"/>
</dbReference>
<dbReference type="InterPro" id="IPR006314">
    <property type="entry name" value="Dyp_peroxidase"/>
</dbReference>
<evidence type="ECO:0000256" key="4">
    <source>
        <dbReference type="ARBA" id="ARBA00023002"/>
    </source>
</evidence>
<evidence type="ECO:0000313" key="7">
    <source>
        <dbReference type="EMBL" id="MFD1104425.1"/>
    </source>
</evidence>
<evidence type="ECO:0000256" key="3">
    <source>
        <dbReference type="ARBA" id="ARBA00022723"/>
    </source>
</evidence>
<dbReference type="SUPFAM" id="SSF54909">
    <property type="entry name" value="Dimeric alpha+beta barrel"/>
    <property type="match status" value="1"/>
</dbReference>
<keyword evidence="4" id="KW-0560">Oxidoreductase</keyword>
<dbReference type="PROSITE" id="PS51404">
    <property type="entry name" value="DYP_PEROXIDASE"/>
    <property type="match status" value="1"/>
</dbReference>
<keyword evidence="3" id="KW-0479">Metal-binding</keyword>
<proteinExistence type="predicted"/>
<evidence type="ECO:0000259" key="6">
    <source>
        <dbReference type="Pfam" id="PF21105"/>
    </source>
</evidence>
<evidence type="ECO:0000256" key="5">
    <source>
        <dbReference type="ARBA" id="ARBA00023004"/>
    </source>
</evidence>
<dbReference type="InterPro" id="IPR011008">
    <property type="entry name" value="Dimeric_a/b-barrel"/>
</dbReference>
<dbReference type="EMBL" id="JBHTLS010000099">
    <property type="protein sequence ID" value="MFD1104425.1"/>
    <property type="molecule type" value="Genomic_DNA"/>
</dbReference>
<accession>A0ABW3NZW1</accession>
<feature type="domain" description="DyP dimeric alpha+beta barrel" evidence="6">
    <location>
        <begin position="7"/>
        <end position="136"/>
    </location>
</feature>
<dbReference type="PANTHER" id="PTHR30521:SF5">
    <property type="entry name" value="BLR4509 PROTEIN"/>
    <property type="match status" value="1"/>
</dbReference>
<keyword evidence="2 7" id="KW-0575">Peroxidase</keyword>
<name>A0ABW3NZW1_9SPHN</name>
<evidence type="ECO:0000256" key="1">
    <source>
        <dbReference type="ARBA" id="ARBA00001970"/>
    </source>
</evidence>
<organism evidence="7 8">
    <name type="scientific">Sphingobium olei</name>
    <dbReference type="NCBI Taxonomy" id="420955"/>
    <lineage>
        <taxon>Bacteria</taxon>
        <taxon>Pseudomonadati</taxon>
        <taxon>Pseudomonadota</taxon>
        <taxon>Alphaproteobacteria</taxon>
        <taxon>Sphingomonadales</taxon>
        <taxon>Sphingomonadaceae</taxon>
        <taxon>Sphingobium</taxon>
    </lineage>
</organism>
<reference evidence="8" key="1">
    <citation type="journal article" date="2019" name="Int. J. Syst. Evol. Microbiol.">
        <title>The Global Catalogue of Microorganisms (GCM) 10K type strain sequencing project: providing services to taxonomists for standard genome sequencing and annotation.</title>
        <authorList>
            <consortium name="The Broad Institute Genomics Platform"/>
            <consortium name="The Broad Institute Genome Sequencing Center for Infectious Disease"/>
            <person name="Wu L."/>
            <person name="Ma J."/>
        </authorList>
    </citation>
    <scope>NUCLEOTIDE SEQUENCE [LARGE SCALE GENOMIC DNA]</scope>
    <source>
        <strain evidence="8">CCUG 54329</strain>
    </source>
</reference>
<keyword evidence="8" id="KW-1185">Reference proteome</keyword>
<evidence type="ECO:0000256" key="2">
    <source>
        <dbReference type="ARBA" id="ARBA00022559"/>
    </source>
</evidence>
<comment type="caution">
    <text evidence="7">The sequence shown here is derived from an EMBL/GenBank/DDBJ whole genome shotgun (WGS) entry which is preliminary data.</text>
</comment>
<gene>
    <name evidence="7" type="ORF">ACFQ24_06010</name>
</gene>
<dbReference type="RefSeq" id="WP_380909705.1">
    <property type="nucleotide sequence ID" value="NZ_JBHTLS010000099.1"/>
</dbReference>
<comment type="cofactor">
    <cofactor evidence="1">
        <name>heme b</name>
        <dbReference type="ChEBI" id="CHEBI:60344"/>
    </cofactor>
</comment>
<evidence type="ECO:0000313" key="8">
    <source>
        <dbReference type="Proteomes" id="UP001597203"/>
    </source>
</evidence>
<dbReference type="Proteomes" id="UP001597203">
    <property type="component" value="Unassembled WGS sequence"/>
</dbReference>
<sequence length="448" mass="49382">MTLDLAEIQGTVLRNRPMPYFGAYLLFRIDDGEAARQGLARLLPQVTSARDWEAPADQAWINVVFTAEGLRRIGVPADIVAGFPLPFVQGMAARRVFLGDVGDSDPVNWDWPHGGNGFHLGLFLMGQSEEARDAKLAIGHEAMRGLPGIRLLSHLDVGIPPTMREHFGYVDGLSRPFIEGEGGEPQPGQDVTKAGEFVLGYENELGRIASAPGPEILWRNGTFISIRKIRQNVAAFRRFLRDNGDAPGGEEMVAAKMMGRWRSGCPLALSPDHDDPDIVADPLRRNAFRYREDDPDGRKTPVGSHIRRINPRDALDGTISDARTHRLLRRGSAYGPVLPEGSLEEDGEDRGIVLALINADPARQFEFVQSQWINDGDFVGEGSRSDPIIGRRDLTDDYSYPARPVRRRLKGLADFTVVRGGEHVFLPSLSALRWMTELPGGIGKPDAT</sequence>